<dbReference type="EMBL" id="ADFV01034583">
    <property type="status" value="NOT_ANNOTATED_CDS"/>
    <property type="molecule type" value="Genomic_DNA"/>
</dbReference>
<dbReference type="SUPFAM" id="SSF101912">
    <property type="entry name" value="Sema domain"/>
    <property type="match status" value="1"/>
</dbReference>
<feature type="domain" description="Sema" evidence="20">
    <location>
        <begin position="1"/>
        <end position="491"/>
    </location>
</feature>
<evidence type="ECO:0000256" key="5">
    <source>
        <dbReference type="ARBA" id="ARBA00022553"/>
    </source>
</evidence>
<keyword evidence="13" id="KW-0325">Glycoprotein</keyword>
<evidence type="ECO:0000256" key="11">
    <source>
        <dbReference type="ARBA" id="ARBA00023136"/>
    </source>
</evidence>
<keyword evidence="6 18" id="KW-0812">Transmembrane</keyword>
<evidence type="ECO:0000256" key="4">
    <source>
        <dbReference type="ARBA" id="ARBA00022475"/>
    </source>
</evidence>
<dbReference type="GO" id="GO:0005886">
    <property type="term" value="C:plasma membrane"/>
    <property type="evidence" value="ECO:0007669"/>
    <property type="project" value="UniProtKB-SubCell"/>
</dbReference>
<keyword evidence="5" id="KW-0597">Phosphoprotein</keyword>
<accession>A0A2I3GBJ5</accession>
<comment type="caution">
    <text evidence="16">Lacks conserved residue(s) required for the propagation of feature annotation.</text>
</comment>
<evidence type="ECO:0000256" key="12">
    <source>
        <dbReference type="ARBA" id="ARBA00023157"/>
    </source>
</evidence>
<sequence length="990" mass="110633">MRVFLLCAYILLLMVSQLRAVSFPEDDEPLNTVDYHHSRQYPVFRGRPSGNESQHRLDFQLMLKIRDTLYIAGRDQVYTVNLNEMPKTEVIPSKDECHNFIKVFVPRNDEMVFVCGTNAFNPMCRYYRLSTLEYDGEEISGLARCPFDARQTNVALFADGKLYSATVADFLASDAVIYRSMGDGSALRTIKYDSKWIKEPHFLHAIEYGNYVYFFFREIAVEHNNLGKAVYSRVARICKNDMGGSQRVLEKHWTSFLKARLNCSVPGDSFFYFDVLQSITDIIQINGIPTVVGVFTTQLNSIPGSAVCAFSMDDIEKVFKGRFKEQKTPDSVWTAVPEDKVPKPRPGCCAKHGLAEAYKTSIDFPDETLSFIKSHPLMDSAVPPIADEPWFTKTRVRYRLTAIAVDHSAGPYQNYTVIFVGSEAGVVLKVLAKTSPFSLNDSVLLEEIEAYNHAKCNAENEEDKKVISLQLDKDHHALYVAFSSCVIRIPLSRCERYGSCKKSCIASRDPYCGWLSQGSCGRVTPGMLLLTEDFFAFHNHSAEGYEQDTEFGNTAHLGDCHGVRWEVQSGESNQMVHMNVLITCVFAAFVLGAFIAGVAVYCYRDMFVRKNRKIHKDAESAQSCTDSSGSFAKLNGLFDSPVKEYQQNIDSPKLYSNLLTSRKELPPNGDTKSMVMDHRGQPPELAALPTPESTPVLHQKTLQAMKSHSEKAHGHGASRKETPQFFPSSPPPHSPLSHGHIPSAIVLPNATHDYNTSFSNSNAHKAEKKLQNIDHPLTKSSSKRDHRRSVDSRNTLNDLLKHLNDPNSNPKAIMGDIQMAHQNLMLDPMASMSEVPPKVPNREASLYSPPSTLPRNSPTKRVDVPTTPGVPMTSLERQRGYHKNSSQRHSISAMPKNLNSPNGVLLSRQPSMNRGGYMPTPTGAKVDYIQGTPVSVHLQPSLSRQSSYTSNGTLPRTGLKRTPSLKPDVPPKPSFVPQTPSVRPLNKYTY</sequence>
<dbReference type="InterPro" id="IPR002165">
    <property type="entry name" value="Plexin_repeat"/>
</dbReference>
<feature type="region of interest" description="Disordered" evidence="17">
    <location>
        <begin position="833"/>
        <end position="903"/>
    </location>
</feature>
<dbReference type="EMBL" id="ADFV01034581">
    <property type="status" value="NOT_ANNOTATED_CDS"/>
    <property type="molecule type" value="Genomic_DNA"/>
</dbReference>
<dbReference type="Gene3D" id="3.30.1680.10">
    <property type="entry name" value="ligand-binding face of the semaphorins, domain 2"/>
    <property type="match status" value="1"/>
</dbReference>
<keyword evidence="8" id="KW-0221">Differentiation</keyword>
<dbReference type="FunFam" id="2.130.10.10:FF:000013">
    <property type="entry name" value="semaphorin-6D isoform X2"/>
    <property type="match status" value="1"/>
</dbReference>
<evidence type="ECO:0000313" key="21">
    <source>
        <dbReference type="Ensembl" id="ENSNLEP00000028694.1"/>
    </source>
</evidence>
<evidence type="ECO:0000256" key="2">
    <source>
        <dbReference type="ARBA" id="ARBA00009492"/>
    </source>
</evidence>
<name>A0A2I3GBJ5_NOMLE</name>
<feature type="compositionally biased region" description="Basic and acidic residues" evidence="17">
    <location>
        <begin position="707"/>
        <end position="722"/>
    </location>
</feature>
<reference evidence="21" key="2">
    <citation type="submission" date="2025-08" db="UniProtKB">
        <authorList>
            <consortium name="Ensembl"/>
        </authorList>
    </citation>
    <scope>IDENTIFICATION</scope>
</reference>
<keyword evidence="3" id="KW-0217">Developmental protein</keyword>
<evidence type="ECO:0000256" key="14">
    <source>
        <dbReference type="ARBA" id="ARBA00060308"/>
    </source>
</evidence>
<dbReference type="InterPro" id="IPR027231">
    <property type="entry name" value="Semaphorin"/>
</dbReference>
<comment type="subcellular location">
    <subcellularLocation>
        <location evidence="1">Cell membrane</location>
        <topology evidence="1">Single-pass type I membrane protein</topology>
    </subcellularLocation>
</comment>
<dbReference type="GO" id="GO:0007411">
    <property type="term" value="P:axon guidance"/>
    <property type="evidence" value="ECO:0007669"/>
    <property type="project" value="TreeGrafter"/>
</dbReference>
<protein>
    <recommendedName>
        <fullName evidence="15">Semaphorin-6D</fullName>
    </recommendedName>
</protein>
<keyword evidence="22" id="KW-1185">Reference proteome</keyword>
<dbReference type="GeneTree" id="ENSGT00940000159303"/>
<dbReference type="GO" id="GO:0071526">
    <property type="term" value="P:semaphorin-plexin signaling pathway"/>
    <property type="evidence" value="ECO:0007669"/>
    <property type="project" value="TreeGrafter"/>
</dbReference>
<evidence type="ECO:0000256" key="13">
    <source>
        <dbReference type="ARBA" id="ARBA00023180"/>
    </source>
</evidence>
<feature type="region of interest" description="Disordered" evidence="17">
    <location>
        <begin position="756"/>
        <end position="791"/>
    </location>
</feature>
<reference evidence="21" key="3">
    <citation type="submission" date="2025-09" db="UniProtKB">
        <authorList>
            <consortium name="Ensembl"/>
        </authorList>
    </citation>
    <scope>IDENTIFICATION</scope>
</reference>
<dbReference type="AlphaFoldDB" id="A0A2I3GBJ5"/>
<dbReference type="SUPFAM" id="SSF103575">
    <property type="entry name" value="Plexin repeat"/>
    <property type="match status" value="1"/>
</dbReference>
<comment type="similarity">
    <text evidence="2">Belongs to the semaphorin family.</text>
</comment>
<dbReference type="Gene3D" id="2.130.10.10">
    <property type="entry name" value="YVTN repeat-like/Quinoprotein amine dehydrogenase"/>
    <property type="match status" value="1"/>
</dbReference>
<dbReference type="InterPro" id="IPR016201">
    <property type="entry name" value="PSI"/>
</dbReference>
<feature type="region of interest" description="Disordered" evidence="17">
    <location>
        <begin position="704"/>
        <end position="742"/>
    </location>
</feature>
<comment type="function">
    <text evidence="14">Shows growth cone collapsing activity on dorsal root ganglion (DRG) neurons in vitro. May be a stop signal for the DRG neurons in their target areas, and possibly also for other neurons. May also be involved in the maintenance and remodeling of neuronal connections. Ligand of TREM2 with PLXNA1 as coreceptor in dendritic cells, plays a role in the generation of immune responses and skeletal homeostasis.</text>
</comment>
<evidence type="ECO:0000256" key="1">
    <source>
        <dbReference type="ARBA" id="ARBA00004251"/>
    </source>
</evidence>
<feature type="transmembrane region" description="Helical" evidence="18">
    <location>
        <begin position="580"/>
        <end position="603"/>
    </location>
</feature>
<feature type="chain" id="PRO_5014178334" description="Semaphorin-6D" evidence="19">
    <location>
        <begin position="21"/>
        <end position="990"/>
    </location>
</feature>
<dbReference type="GO" id="GO:0045499">
    <property type="term" value="F:chemorepellent activity"/>
    <property type="evidence" value="ECO:0007669"/>
    <property type="project" value="TreeGrafter"/>
</dbReference>
<keyword evidence="4" id="KW-1003">Cell membrane</keyword>
<dbReference type="GO" id="GO:0030215">
    <property type="term" value="F:semaphorin receptor binding"/>
    <property type="evidence" value="ECO:0007669"/>
    <property type="project" value="InterPro"/>
</dbReference>
<evidence type="ECO:0000256" key="16">
    <source>
        <dbReference type="PROSITE-ProRule" id="PRU00352"/>
    </source>
</evidence>
<keyword evidence="7 19" id="KW-0732">Signal</keyword>
<dbReference type="InterPro" id="IPR036352">
    <property type="entry name" value="Semap_dom_sf"/>
</dbReference>
<keyword evidence="10 18" id="KW-1133">Transmembrane helix</keyword>
<dbReference type="InterPro" id="IPR015943">
    <property type="entry name" value="WD40/YVTN_repeat-like_dom_sf"/>
</dbReference>
<keyword evidence="12" id="KW-1015">Disulfide bond</keyword>
<keyword evidence="11 18" id="KW-0472">Membrane</keyword>
<evidence type="ECO:0000256" key="18">
    <source>
        <dbReference type="SAM" id="Phobius"/>
    </source>
</evidence>
<evidence type="ECO:0000256" key="6">
    <source>
        <dbReference type="ARBA" id="ARBA00022692"/>
    </source>
</evidence>
<dbReference type="PANTHER" id="PTHR11036">
    <property type="entry name" value="SEMAPHORIN"/>
    <property type="match status" value="1"/>
</dbReference>
<evidence type="ECO:0000256" key="3">
    <source>
        <dbReference type="ARBA" id="ARBA00022473"/>
    </source>
</evidence>
<gene>
    <name evidence="21" type="primary">SEMA6D</name>
</gene>
<dbReference type="Proteomes" id="UP000001073">
    <property type="component" value="Chromosome 6"/>
</dbReference>
<feature type="compositionally biased region" description="Polar residues" evidence="17">
    <location>
        <begin position="848"/>
        <end position="859"/>
    </location>
</feature>
<dbReference type="GO" id="GO:0030335">
    <property type="term" value="P:positive regulation of cell migration"/>
    <property type="evidence" value="ECO:0007669"/>
    <property type="project" value="TreeGrafter"/>
</dbReference>
<evidence type="ECO:0000313" key="22">
    <source>
        <dbReference type="Proteomes" id="UP000001073"/>
    </source>
</evidence>
<dbReference type="Pfam" id="PF01403">
    <property type="entry name" value="Sema"/>
    <property type="match status" value="1"/>
</dbReference>
<evidence type="ECO:0000256" key="17">
    <source>
        <dbReference type="SAM" id="MobiDB-lite"/>
    </source>
</evidence>
<dbReference type="PANTHER" id="PTHR11036:SF65">
    <property type="entry name" value="SEMAPHORIN-6D"/>
    <property type="match status" value="1"/>
</dbReference>
<reference evidence="21 22" key="1">
    <citation type="submission" date="2012-10" db="EMBL/GenBank/DDBJ databases">
        <authorList>
            <consortium name="Gibbon Genome Sequencing Consortium"/>
        </authorList>
    </citation>
    <scope>NUCLEOTIDE SEQUENCE [LARGE SCALE GENOMIC DNA]</scope>
</reference>
<dbReference type="PROSITE" id="PS51004">
    <property type="entry name" value="SEMA"/>
    <property type="match status" value="1"/>
</dbReference>
<evidence type="ECO:0000256" key="10">
    <source>
        <dbReference type="ARBA" id="ARBA00022989"/>
    </source>
</evidence>
<evidence type="ECO:0000256" key="8">
    <source>
        <dbReference type="ARBA" id="ARBA00022782"/>
    </source>
</evidence>
<dbReference type="FunFam" id="3.30.1680.10:FF:000004">
    <property type="entry name" value="semaphorin-6D isoform X1"/>
    <property type="match status" value="1"/>
</dbReference>
<dbReference type="EMBL" id="ADFV01034582">
    <property type="status" value="NOT_ANNOTATED_CDS"/>
    <property type="molecule type" value="Genomic_DNA"/>
</dbReference>
<evidence type="ECO:0000259" key="20">
    <source>
        <dbReference type="PROSITE" id="PS51004"/>
    </source>
</evidence>
<dbReference type="Ensembl" id="ENSNLET00000033305.1">
    <property type="protein sequence ID" value="ENSNLEP00000028694.1"/>
    <property type="gene ID" value="ENSNLEG00000005898.2"/>
</dbReference>
<feature type="region of interest" description="Disordered" evidence="17">
    <location>
        <begin position="661"/>
        <end position="692"/>
    </location>
</feature>
<evidence type="ECO:0000256" key="9">
    <source>
        <dbReference type="ARBA" id="ARBA00022902"/>
    </source>
</evidence>
<feature type="compositionally biased region" description="Polar residues" evidence="17">
    <location>
        <begin position="938"/>
        <end position="954"/>
    </location>
</feature>
<dbReference type="GO" id="GO:0001755">
    <property type="term" value="P:neural crest cell migration"/>
    <property type="evidence" value="ECO:0007669"/>
    <property type="project" value="TreeGrafter"/>
</dbReference>
<dbReference type="SMART" id="SM00630">
    <property type="entry name" value="Sema"/>
    <property type="match status" value="1"/>
</dbReference>
<organism evidence="21 22">
    <name type="scientific">Nomascus leucogenys</name>
    <name type="common">Northern white-cheeked gibbon</name>
    <name type="synonym">Hylobates leucogenys</name>
    <dbReference type="NCBI Taxonomy" id="61853"/>
    <lineage>
        <taxon>Eukaryota</taxon>
        <taxon>Metazoa</taxon>
        <taxon>Chordata</taxon>
        <taxon>Craniata</taxon>
        <taxon>Vertebrata</taxon>
        <taxon>Euteleostomi</taxon>
        <taxon>Mammalia</taxon>
        <taxon>Eutheria</taxon>
        <taxon>Euarchontoglires</taxon>
        <taxon>Primates</taxon>
        <taxon>Haplorrhini</taxon>
        <taxon>Catarrhini</taxon>
        <taxon>Hylobatidae</taxon>
        <taxon>Nomascus</taxon>
    </lineage>
</organism>
<evidence type="ECO:0000256" key="19">
    <source>
        <dbReference type="SAM" id="SignalP"/>
    </source>
</evidence>
<feature type="signal peptide" evidence="19">
    <location>
        <begin position="1"/>
        <end position="20"/>
    </location>
</feature>
<feature type="region of interest" description="Disordered" evidence="17">
    <location>
        <begin position="938"/>
        <end position="990"/>
    </location>
</feature>
<dbReference type="Pfam" id="PF01437">
    <property type="entry name" value="PSI"/>
    <property type="match status" value="1"/>
</dbReference>
<dbReference type="SMART" id="SM00423">
    <property type="entry name" value="PSI"/>
    <property type="match status" value="1"/>
</dbReference>
<evidence type="ECO:0000256" key="15">
    <source>
        <dbReference type="ARBA" id="ARBA00074110"/>
    </source>
</evidence>
<dbReference type="InterPro" id="IPR001627">
    <property type="entry name" value="Semap_dom"/>
</dbReference>
<proteinExistence type="inferred from homology"/>
<keyword evidence="9" id="KW-0524">Neurogenesis</keyword>
<evidence type="ECO:0000256" key="7">
    <source>
        <dbReference type="ARBA" id="ARBA00022729"/>
    </source>
</evidence>